<dbReference type="Proteomes" id="UP000214746">
    <property type="component" value="Unassembled WGS sequence"/>
</dbReference>
<feature type="domain" description="Alanine racemase C-terminal" evidence="8">
    <location>
        <begin position="246"/>
        <end position="374"/>
    </location>
</feature>
<dbReference type="InterPro" id="IPR029066">
    <property type="entry name" value="PLP-binding_barrel"/>
</dbReference>
<keyword evidence="4 5" id="KW-0413">Isomerase</keyword>
<evidence type="ECO:0000256" key="7">
    <source>
        <dbReference type="PIRSR" id="PIRSR600821-52"/>
    </source>
</evidence>
<dbReference type="FunFam" id="3.20.20.10:FF:000002">
    <property type="entry name" value="Alanine racemase"/>
    <property type="match status" value="1"/>
</dbReference>
<organism evidence="9 10">
    <name type="scientific">Paenibacillus xerothermodurans</name>
    <dbReference type="NCBI Taxonomy" id="1977292"/>
    <lineage>
        <taxon>Bacteria</taxon>
        <taxon>Bacillati</taxon>
        <taxon>Bacillota</taxon>
        <taxon>Bacilli</taxon>
        <taxon>Bacillales</taxon>
        <taxon>Paenibacillaceae</taxon>
        <taxon>Paenibacillus</taxon>
    </lineage>
</organism>
<dbReference type="GO" id="GO:0009252">
    <property type="term" value="P:peptidoglycan biosynthetic process"/>
    <property type="evidence" value="ECO:0007669"/>
    <property type="project" value="TreeGrafter"/>
</dbReference>
<dbReference type="UniPathway" id="UPA00042">
    <property type="reaction ID" value="UER00497"/>
</dbReference>
<dbReference type="OrthoDB" id="9813814at2"/>
<dbReference type="NCBIfam" id="TIGR00492">
    <property type="entry name" value="alr"/>
    <property type="match status" value="1"/>
</dbReference>
<comment type="pathway">
    <text evidence="5">Amino-acid biosynthesis; D-alanine biosynthesis; D-alanine from L-alanine: step 1/1.</text>
</comment>
<comment type="function">
    <text evidence="5">Catalyzes the interconversion of L-alanine and D-alanine. May also act on other amino acids.</text>
</comment>
<dbReference type="InterPro" id="IPR020622">
    <property type="entry name" value="Ala_racemase_pyridoxalP-BS"/>
</dbReference>
<dbReference type="HAMAP" id="MF_01201">
    <property type="entry name" value="Ala_racemase"/>
    <property type="match status" value="1"/>
</dbReference>
<dbReference type="InterPro" id="IPR009006">
    <property type="entry name" value="Ala_racemase/Decarboxylase_C"/>
</dbReference>
<sequence>MDSFYRPTRVEISLDALRHNLTEFRRVLPAHVKMMAVVKADAYGHGAVEVSREALRCGVEYIAVAFLDEGLELRQAGITAPILVLGYTPPDALEMAWEHDITVNVYSHDILDAFERLQPREKPLSIHVKIDSGMNRLGLTTEAEAVAFIERALKIPGLHVGGLFTHYASADETDKSYTLEQYERFDKVVRHFSERGIEFDYVHAGNSAAAIDAPHLTYNMVRLGISMYGMYPSEEVNHQVIELQPVLSIKTGVVMVKTLPADSGISYGTIYRTAGEETIATLPIGYADGFSRMLTGKAQVLIRGQRFPIVGRICMDQCMANVTGLTDIGDGEEVVILGSQGGDRIAAEEHAAWLGTVNYEITCMISHRVPRIYIRNGQVVSTVNPLMRQGWSARQ</sequence>
<feature type="active site" description="Proton acceptor; specific for L-alanine" evidence="5">
    <location>
        <position position="267"/>
    </location>
</feature>
<keyword evidence="3 5" id="KW-0663">Pyridoxal phosphate</keyword>
<dbReference type="Pfam" id="PF00842">
    <property type="entry name" value="Ala_racemase_C"/>
    <property type="match status" value="1"/>
</dbReference>
<comment type="caution">
    <text evidence="9">The sequence shown here is derived from an EMBL/GenBank/DDBJ whole genome shotgun (WGS) entry which is preliminary data.</text>
</comment>
<dbReference type="EMBL" id="NHRJ02000005">
    <property type="protein sequence ID" value="PZE20806.1"/>
    <property type="molecule type" value="Genomic_DNA"/>
</dbReference>
<dbReference type="SUPFAM" id="SSF50621">
    <property type="entry name" value="Alanine racemase C-terminal domain-like"/>
    <property type="match status" value="1"/>
</dbReference>
<dbReference type="Gene3D" id="2.40.37.10">
    <property type="entry name" value="Lyase, Ornithine Decarboxylase, Chain A, domain 1"/>
    <property type="match status" value="1"/>
</dbReference>
<feature type="modified residue" description="N6-(pyridoxal phosphate)lysine" evidence="5 6">
    <location>
        <position position="39"/>
    </location>
</feature>
<dbReference type="GO" id="GO:0005829">
    <property type="term" value="C:cytosol"/>
    <property type="evidence" value="ECO:0007669"/>
    <property type="project" value="TreeGrafter"/>
</dbReference>
<evidence type="ECO:0000256" key="4">
    <source>
        <dbReference type="ARBA" id="ARBA00023235"/>
    </source>
</evidence>
<keyword evidence="10" id="KW-1185">Reference proteome</keyword>
<dbReference type="Gene3D" id="3.20.20.10">
    <property type="entry name" value="Alanine racemase"/>
    <property type="match status" value="1"/>
</dbReference>
<dbReference type="PROSITE" id="PS00395">
    <property type="entry name" value="ALANINE_RACEMASE"/>
    <property type="match status" value="1"/>
</dbReference>
<dbReference type="InterPro" id="IPR001608">
    <property type="entry name" value="Ala_racemase_N"/>
</dbReference>
<dbReference type="EC" id="5.1.1.1" evidence="5"/>
<evidence type="ECO:0000259" key="8">
    <source>
        <dbReference type="SMART" id="SM01005"/>
    </source>
</evidence>
<evidence type="ECO:0000256" key="2">
    <source>
        <dbReference type="ARBA" id="ARBA00001933"/>
    </source>
</evidence>
<dbReference type="CDD" id="cd00430">
    <property type="entry name" value="PLPDE_III_AR"/>
    <property type="match status" value="1"/>
</dbReference>
<gene>
    <name evidence="9" type="primary">alr</name>
    <name evidence="9" type="ORF">CBW46_011675</name>
</gene>
<feature type="binding site" evidence="5 7">
    <location>
        <position position="315"/>
    </location>
    <ligand>
        <name>substrate</name>
    </ligand>
</feature>
<dbReference type="GO" id="GO:0008784">
    <property type="term" value="F:alanine racemase activity"/>
    <property type="evidence" value="ECO:0007669"/>
    <property type="project" value="UniProtKB-UniRule"/>
</dbReference>
<comment type="similarity">
    <text evidence="5">Belongs to the alanine racemase family.</text>
</comment>
<dbReference type="AlphaFoldDB" id="A0A2W1NSS5"/>
<accession>A0A2W1NSS5</accession>
<proteinExistence type="inferred from homology"/>
<dbReference type="FunFam" id="2.40.37.10:FF:000006">
    <property type="entry name" value="Alanine racemase"/>
    <property type="match status" value="1"/>
</dbReference>
<name>A0A2W1NSS5_PAEXE</name>
<feature type="active site" description="Proton acceptor; specific for D-alanine" evidence="5">
    <location>
        <position position="39"/>
    </location>
</feature>
<dbReference type="SUPFAM" id="SSF51419">
    <property type="entry name" value="PLP-binding barrel"/>
    <property type="match status" value="1"/>
</dbReference>
<dbReference type="GO" id="GO:0030632">
    <property type="term" value="P:D-alanine biosynthetic process"/>
    <property type="evidence" value="ECO:0007669"/>
    <property type="project" value="UniProtKB-UniRule"/>
</dbReference>
<feature type="binding site" evidence="5 7">
    <location>
        <position position="136"/>
    </location>
    <ligand>
        <name>substrate</name>
    </ligand>
</feature>
<dbReference type="PANTHER" id="PTHR30511:SF0">
    <property type="entry name" value="ALANINE RACEMASE, CATABOLIC-RELATED"/>
    <property type="match status" value="1"/>
</dbReference>
<protein>
    <recommendedName>
        <fullName evidence="5">Alanine racemase</fullName>
        <ecNumber evidence="5">5.1.1.1</ecNumber>
    </recommendedName>
</protein>
<evidence type="ECO:0000256" key="3">
    <source>
        <dbReference type="ARBA" id="ARBA00022898"/>
    </source>
</evidence>
<comment type="catalytic activity">
    <reaction evidence="1 5">
        <text>L-alanine = D-alanine</text>
        <dbReference type="Rhea" id="RHEA:20249"/>
        <dbReference type="ChEBI" id="CHEBI:57416"/>
        <dbReference type="ChEBI" id="CHEBI:57972"/>
        <dbReference type="EC" id="5.1.1.1"/>
    </reaction>
</comment>
<reference evidence="9" key="1">
    <citation type="submission" date="2018-06" db="EMBL/GenBank/DDBJ databases">
        <title>Paenibacillus xerothermodurans sp. nov. an extremely dry heat resistant spore forming bacterium isolated from the soil of Cape Canaveral, Florida.</title>
        <authorList>
            <person name="Seuylemezian A."/>
            <person name="Kaur N."/>
            <person name="Patil P."/>
            <person name="Patil P."/>
            <person name="Mayilraj S."/>
            <person name="Vaishampayan P."/>
        </authorList>
    </citation>
    <scope>NUCLEOTIDE SEQUENCE [LARGE SCALE GENOMIC DNA]</scope>
    <source>
        <strain evidence="9">ATCC 27380</strain>
    </source>
</reference>
<dbReference type="PRINTS" id="PR00992">
    <property type="entry name" value="ALARACEMASE"/>
</dbReference>
<dbReference type="Pfam" id="PF01168">
    <property type="entry name" value="Ala_racemase_N"/>
    <property type="match status" value="1"/>
</dbReference>
<comment type="cofactor">
    <cofactor evidence="2 5 6">
        <name>pyridoxal 5'-phosphate</name>
        <dbReference type="ChEBI" id="CHEBI:597326"/>
    </cofactor>
</comment>
<evidence type="ECO:0000256" key="1">
    <source>
        <dbReference type="ARBA" id="ARBA00000316"/>
    </source>
</evidence>
<evidence type="ECO:0000313" key="9">
    <source>
        <dbReference type="EMBL" id="PZE20806.1"/>
    </source>
</evidence>
<evidence type="ECO:0000313" key="10">
    <source>
        <dbReference type="Proteomes" id="UP000214746"/>
    </source>
</evidence>
<dbReference type="RefSeq" id="WP_089200177.1">
    <property type="nucleotide sequence ID" value="NZ_NHRJ02000005.1"/>
</dbReference>
<dbReference type="GO" id="GO:0030170">
    <property type="term" value="F:pyridoxal phosphate binding"/>
    <property type="evidence" value="ECO:0007669"/>
    <property type="project" value="UniProtKB-UniRule"/>
</dbReference>
<dbReference type="InterPro" id="IPR011079">
    <property type="entry name" value="Ala_racemase_C"/>
</dbReference>
<evidence type="ECO:0000256" key="6">
    <source>
        <dbReference type="PIRSR" id="PIRSR600821-50"/>
    </source>
</evidence>
<evidence type="ECO:0000256" key="5">
    <source>
        <dbReference type="HAMAP-Rule" id="MF_01201"/>
    </source>
</evidence>
<dbReference type="SMART" id="SM01005">
    <property type="entry name" value="Ala_racemase_C"/>
    <property type="match status" value="1"/>
</dbReference>
<dbReference type="PANTHER" id="PTHR30511">
    <property type="entry name" value="ALANINE RACEMASE"/>
    <property type="match status" value="1"/>
</dbReference>
<dbReference type="InterPro" id="IPR000821">
    <property type="entry name" value="Ala_racemase"/>
</dbReference>